<evidence type="ECO:0000313" key="3">
    <source>
        <dbReference type="WBParaSite" id="SRDH1_42830.1"/>
    </source>
</evidence>
<keyword evidence="1" id="KW-1133">Transmembrane helix</keyword>
<keyword evidence="1" id="KW-0812">Transmembrane</keyword>
<organism evidence="2 3">
    <name type="scientific">Schistosoma rodhaini</name>
    <dbReference type="NCBI Taxonomy" id="6188"/>
    <lineage>
        <taxon>Eukaryota</taxon>
        <taxon>Metazoa</taxon>
        <taxon>Spiralia</taxon>
        <taxon>Lophotrochozoa</taxon>
        <taxon>Platyhelminthes</taxon>
        <taxon>Trematoda</taxon>
        <taxon>Digenea</taxon>
        <taxon>Strigeidida</taxon>
        <taxon>Schistosomatoidea</taxon>
        <taxon>Schistosomatidae</taxon>
        <taxon>Schistosoma</taxon>
    </lineage>
</organism>
<protein>
    <recommendedName>
        <fullName evidence="4">DUF3421 domain-containing protein</fullName>
    </recommendedName>
</protein>
<sequence length="228" mass="25518">MLHEINNQCLVTILITKITGREASHITKTHNNHNLTTPTITEKSQLEHVCNDRICLRWMIHISSLIGLPICPILLLFIQLLNFRMDIVHNAKEAHLSWLPSTSGLPPPPNALQADSGVCVIRGKKGEHLIPGKEILLSEFEILCNTSVFSNQTLYQWVPESFGRVPAGALLAGITSTSEPLYVARAIVQDELCIGKVNCSQKFALLDYKGKENKVKHYEVLCFIEQKD</sequence>
<name>A0AA85FBZ7_9TREM</name>
<dbReference type="PANTHER" id="PTHR31649">
    <property type="entry name" value="AGAP009604-PA"/>
    <property type="match status" value="1"/>
</dbReference>
<dbReference type="InterPro" id="IPR006616">
    <property type="entry name" value="DM9_repeat"/>
</dbReference>
<feature type="transmembrane region" description="Helical" evidence="1">
    <location>
        <begin position="58"/>
        <end position="78"/>
    </location>
</feature>
<dbReference type="SMART" id="SM00696">
    <property type="entry name" value="DM9"/>
    <property type="match status" value="1"/>
</dbReference>
<accession>A0AA85FBZ7</accession>
<dbReference type="Pfam" id="PF11901">
    <property type="entry name" value="DM9"/>
    <property type="match status" value="1"/>
</dbReference>
<keyword evidence="2" id="KW-1185">Reference proteome</keyword>
<evidence type="ECO:0000256" key="1">
    <source>
        <dbReference type="SAM" id="Phobius"/>
    </source>
</evidence>
<dbReference type="Proteomes" id="UP000050792">
    <property type="component" value="Unassembled WGS sequence"/>
</dbReference>
<dbReference type="WBParaSite" id="SRDH1_42830.1">
    <property type="protein sequence ID" value="SRDH1_42830.1"/>
    <property type="gene ID" value="SRDH1_42830"/>
</dbReference>
<keyword evidence="1" id="KW-0472">Membrane</keyword>
<evidence type="ECO:0008006" key="4">
    <source>
        <dbReference type="Google" id="ProtNLM"/>
    </source>
</evidence>
<reference evidence="3" key="2">
    <citation type="submission" date="2023-11" db="UniProtKB">
        <authorList>
            <consortium name="WormBaseParasite"/>
        </authorList>
    </citation>
    <scope>IDENTIFICATION</scope>
</reference>
<evidence type="ECO:0000313" key="2">
    <source>
        <dbReference type="Proteomes" id="UP000050792"/>
    </source>
</evidence>
<reference evidence="2" key="1">
    <citation type="submission" date="2022-06" db="EMBL/GenBank/DDBJ databases">
        <authorList>
            <person name="Berger JAMES D."/>
            <person name="Berger JAMES D."/>
        </authorList>
    </citation>
    <scope>NUCLEOTIDE SEQUENCE [LARGE SCALE GENOMIC DNA]</scope>
</reference>
<dbReference type="AlphaFoldDB" id="A0AA85FBZ7"/>
<proteinExistence type="predicted"/>
<dbReference type="PANTHER" id="PTHR31649:SF1">
    <property type="entry name" value="FARNESOIC ACID O-METHYL TRANSFERASE DOMAIN-CONTAINING PROTEIN"/>
    <property type="match status" value="1"/>
</dbReference>